<evidence type="ECO:0000256" key="1">
    <source>
        <dbReference type="SAM" id="Phobius"/>
    </source>
</evidence>
<organism evidence="2">
    <name type="scientific">marine sediment metagenome</name>
    <dbReference type="NCBI Taxonomy" id="412755"/>
    <lineage>
        <taxon>unclassified sequences</taxon>
        <taxon>metagenomes</taxon>
        <taxon>ecological metagenomes</taxon>
    </lineage>
</organism>
<keyword evidence="1" id="KW-0812">Transmembrane</keyword>
<comment type="caution">
    <text evidence="2">The sequence shown here is derived from an EMBL/GenBank/DDBJ whole genome shotgun (WGS) entry which is preliminary data.</text>
</comment>
<evidence type="ECO:0000313" key="2">
    <source>
        <dbReference type="EMBL" id="GAH90044.1"/>
    </source>
</evidence>
<protein>
    <submittedName>
        <fullName evidence="2">Uncharacterized protein</fullName>
    </submittedName>
</protein>
<dbReference type="AlphaFoldDB" id="X1KIS0"/>
<accession>X1KIS0</accession>
<proteinExistence type="predicted"/>
<gene>
    <name evidence="2" type="ORF">S06H3_05682</name>
</gene>
<dbReference type="EMBL" id="BARV01002132">
    <property type="protein sequence ID" value="GAH90044.1"/>
    <property type="molecule type" value="Genomic_DNA"/>
</dbReference>
<name>X1KIS0_9ZZZZ</name>
<feature type="transmembrane region" description="Helical" evidence="1">
    <location>
        <begin position="7"/>
        <end position="25"/>
    </location>
</feature>
<reference evidence="2" key="1">
    <citation type="journal article" date="2014" name="Front. Microbiol.">
        <title>High frequency of phylogenetically diverse reductive dehalogenase-homologous genes in deep subseafloor sedimentary metagenomes.</title>
        <authorList>
            <person name="Kawai M."/>
            <person name="Futagami T."/>
            <person name="Toyoda A."/>
            <person name="Takaki Y."/>
            <person name="Nishi S."/>
            <person name="Hori S."/>
            <person name="Arai W."/>
            <person name="Tsubouchi T."/>
            <person name="Morono Y."/>
            <person name="Uchiyama I."/>
            <person name="Ito T."/>
            <person name="Fujiyama A."/>
            <person name="Inagaki F."/>
            <person name="Takami H."/>
        </authorList>
    </citation>
    <scope>NUCLEOTIDE SEQUENCE</scope>
    <source>
        <strain evidence="2">Expedition CK06-06</strain>
    </source>
</reference>
<sequence>MSAKEKTCMYIIVVVVAAAVGIYLWKLISENNLRRNMENQRIVLTERAQLIMENRTHDFLNLMTVPFVWAVRSL</sequence>
<keyword evidence="1" id="KW-0472">Membrane</keyword>
<keyword evidence="1" id="KW-1133">Transmembrane helix</keyword>